<dbReference type="RefSeq" id="WP_224191977.1">
    <property type="nucleotide sequence ID" value="NZ_JAIRAU010000013.1"/>
</dbReference>
<feature type="signal peptide" evidence="1">
    <location>
        <begin position="1"/>
        <end position="24"/>
    </location>
</feature>
<evidence type="ECO:0000259" key="2">
    <source>
        <dbReference type="Pfam" id="PF20032"/>
    </source>
</evidence>
<protein>
    <recommendedName>
        <fullName evidence="2">ADYC domain-containing protein</fullName>
    </recommendedName>
</protein>
<evidence type="ECO:0000256" key="1">
    <source>
        <dbReference type="SAM" id="SignalP"/>
    </source>
</evidence>
<proteinExistence type="predicted"/>
<comment type="caution">
    <text evidence="3">The sequence shown here is derived from an EMBL/GenBank/DDBJ whole genome shotgun (WGS) entry which is preliminary data.</text>
</comment>
<dbReference type="Pfam" id="PF20032">
    <property type="entry name" value="ADYC"/>
    <property type="match status" value="1"/>
</dbReference>
<keyword evidence="1" id="KW-0732">Signal</keyword>
<dbReference type="Proteomes" id="UP001139031">
    <property type="component" value="Unassembled WGS sequence"/>
</dbReference>
<keyword evidence="4" id="KW-1185">Reference proteome</keyword>
<gene>
    <name evidence="3" type="ORF">K7C98_13150</name>
</gene>
<feature type="chain" id="PRO_5046347996" description="ADYC domain-containing protein" evidence="1">
    <location>
        <begin position="25"/>
        <end position="321"/>
    </location>
</feature>
<sequence>MTARRFALATTTLALVAACDPALDAPVVDDEVTFRCDPLKGTCGPISNTPFTGALNISPLDTQGNLYENIQVHDVILFNSIVLDEFWAEDGQLFGRKGTVTFSGINFLGARFELTAWGEDLALLITQVTPPPGVEVFWLYQFEWTDDNGSDNPVCLPTEPTGDLRAVVHADLVIDGATGDVTSRPDTVYIACLRGAAGEIAYGPLGYGFRPFEVGLAAFEAAMDFLRANYCDDGKSWTEYGQPISYADKWGIGGGVQLGHTDAVWGLNGALCIGSELRAGFTYDDIECPSGTKPPKCSDATAAATYLASGRFWTAIPPLMP</sequence>
<evidence type="ECO:0000313" key="3">
    <source>
        <dbReference type="EMBL" id="MBZ5710206.1"/>
    </source>
</evidence>
<accession>A0ABS7TQ41</accession>
<name>A0ABS7TQ41_9BACT</name>
<organism evidence="3 4">
    <name type="scientific">Nannocystis pusilla</name>
    <dbReference type="NCBI Taxonomy" id="889268"/>
    <lineage>
        <taxon>Bacteria</taxon>
        <taxon>Pseudomonadati</taxon>
        <taxon>Myxococcota</taxon>
        <taxon>Polyangia</taxon>
        <taxon>Nannocystales</taxon>
        <taxon>Nannocystaceae</taxon>
        <taxon>Nannocystis</taxon>
    </lineage>
</organism>
<reference evidence="3" key="1">
    <citation type="submission" date="2021-08" db="EMBL/GenBank/DDBJ databases">
        <authorList>
            <person name="Stevens D.C."/>
        </authorList>
    </citation>
    <scope>NUCLEOTIDE SEQUENCE</scope>
    <source>
        <strain evidence="3">DSM 53165</strain>
    </source>
</reference>
<dbReference type="PROSITE" id="PS51257">
    <property type="entry name" value="PROKAR_LIPOPROTEIN"/>
    <property type="match status" value="1"/>
</dbReference>
<dbReference type="EMBL" id="JAIRAU010000013">
    <property type="protein sequence ID" value="MBZ5710206.1"/>
    <property type="molecule type" value="Genomic_DNA"/>
</dbReference>
<dbReference type="InterPro" id="IPR045426">
    <property type="entry name" value="ADYC"/>
</dbReference>
<evidence type="ECO:0000313" key="4">
    <source>
        <dbReference type="Proteomes" id="UP001139031"/>
    </source>
</evidence>
<feature type="domain" description="ADYC" evidence="2">
    <location>
        <begin position="106"/>
        <end position="276"/>
    </location>
</feature>